<dbReference type="Gene3D" id="3.30.565.10">
    <property type="entry name" value="Histidine kinase-like ATPase, C-terminal domain"/>
    <property type="match status" value="1"/>
</dbReference>
<proteinExistence type="predicted"/>
<dbReference type="RefSeq" id="WP_190250303.1">
    <property type="nucleotide sequence ID" value="NZ_BMPI01000012.1"/>
</dbReference>
<evidence type="ECO:0008006" key="3">
    <source>
        <dbReference type="Google" id="ProtNLM"/>
    </source>
</evidence>
<evidence type="ECO:0000313" key="1">
    <source>
        <dbReference type="EMBL" id="GGM25812.1"/>
    </source>
</evidence>
<dbReference type="AlphaFoldDB" id="A0A917TKU4"/>
<accession>A0A917TKU4</accession>
<sequence>MPQPSPGNGLRGLTERVQVLGGELRAGPADGGFEVWARLPVTAAASASASPGLVA</sequence>
<dbReference type="Proteomes" id="UP000642070">
    <property type="component" value="Unassembled WGS sequence"/>
</dbReference>
<name>A0A917TKU4_9ACTN</name>
<reference evidence="1" key="2">
    <citation type="submission" date="2020-09" db="EMBL/GenBank/DDBJ databases">
        <authorList>
            <person name="Sun Q."/>
            <person name="Ohkuma M."/>
        </authorList>
    </citation>
    <scope>NUCLEOTIDE SEQUENCE</scope>
    <source>
        <strain evidence="1">JCM 19831</strain>
    </source>
</reference>
<keyword evidence="2" id="KW-1185">Reference proteome</keyword>
<reference evidence="1" key="1">
    <citation type="journal article" date="2014" name="Int. J. Syst. Evol. Microbiol.">
        <title>Complete genome sequence of Corynebacterium casei LMG S-19264T (=DSM 44701T), isolated from a smear-ripened cheese.</title>
        <authorList>
            <consortium name="US DOE Joint Genome Institute (JGI-PGF)"/>
            <person name="Walter F."/>
            <person name="Albersmeier A."/>
            <person name="Kalinowski J."/>
            <person name="Ruckert C."/>
        </authorList>
    </citation>
    <scope>NUCLEOTIDE SEQUENCE</scope>
    <source>
        <strain evidence="1">JCM 19831</strain>
    </source>
</reference>
<dbReference type="EMBL" id="BMPI01000012">
    <property type="protein sequence ID" value="GGM25812.1"/>
    <property type="molecule type" value="Genomic_DNA"/>
</dbReference>
<dbReference type="InterPro" id="IPR036890">
    <property type="entry name" value="HATPase_C_sf"/>
</dbReference>
<organism evidence="1 2">
    <name type="scientific">Dactylosporangium sucinum</name>
    <dbReference type="NCBI Taxonomy" id="1424081"/>
    <lineage>
        <taxon>Bacteria</taxon>
        <taxon>Bacillati</taxon>
        <taxon>Actinomycetota</taxon>
        <taxon>Actinomycetes</taxon>
        <taxon>Micromonosporales</taxon>
        <taxon>Micromonosporaceae</taxon>
        <taxon>Dactylosporangium</taxon>
    </lineage>
</organism>
<protein>
    <recommendedName>
        <fullName evidence="3">Two-component system sensor kinase</fullName>
    </recommendedName>
</protein>
<evidence type="ECO:0000313" key="2">
    <source>
        <dbReference type="Proteomes" id="UP000642070"/>
    </source>
</evidence>
<gene>
    <name evidence="1" type="ORF">GCM10007977_028730</name>
</gene>
<comment type="caution">
    <text evidence="1">The sequence shown here is derived from an EMBL/GenBank/DDBJ whole genome shotgun (WGS) entry which is preliminary data.</text>
</comment>